<dbReference type="PANTHER" id="PTHR45857">
    <property type="entry name" value="FORMIN-LIKE PROTEIN"/>
    <property type="match status" value="1"/>
</dbReference>
<dbReference type="AlphaFoldDB" id="A0AAV2HCC8"/>
<dbReference type="InterPro" id="IPR016024">
    <property type="entry name" value="ARM-type_fold"/>
</dbReference>
<reference evidence="3 4" key="1">
    <citation type="submission" date="2024-04" db="EMBL/GenBank/DDBJ databases">
        <authorList>
            <consortium name="Genoscope - CEA"/>
            <person name="William W."/>
        </authorList>
    </citation>
    <scope>NUCLEOTIDE SEQUENCE [LARGE SCALE GENOMIC DNA]</scope>
</reference>
<sequence>MLEHNTGLYTVVSCLLSNYSRSRITVLEILTLILTGPSSVDKVLDAFTSMRIQYAEGTRFKMLINMMYTRGVSHVLFQVSCLRLLNSLLNLCKSANMRVYLQYEMEEAGLDWNRIHEGAQGVGLEYDDLKKEILEWKLRYIDVDSLLRKIKADLKSNHAGSALTEFIYDQHFGPIYSTQLAKIDDFPDPQGLNGQNGWRPLIQEIDIKRDSDPALYFPKQTSSRNSSQIVQIEVHPPRPSNDSSITDPPLQDSENFSPQETPRGATDPRDPYPPREKTKHLAKRISFSSEVSESQSQTGKQYEGLNGRNEEMNWMLRQGNFAANAGRDDGESGHRGQERRKGVGHRKDDKGGHFDSGVSVDYQDGDPLTGNYWDDDNKQNSYLNGGVEKETGTIMRGNGLNNNSASDSKNFKVYTPRALSA</sequence>
<keyword evidence="4" id="KW-1185">Reference proteome</keyword>
<dbReference type="InterPro" id="IPR043592">
    <property type="entry name" value="FMNL_animal"/>
</dbReference>
<dbReference type="PANTHER" id="PTHR45857:SF9">
    <property type="entry name" value="MULTIPLE WING HAIRS, ISOFORM C"/>
    <property type="match status" value="1"/>
</dbReference>
<feature type="non-terminal residue" evidence="3">
    <location>
        <position position="421"/>
    </location>
</feature>
<feature type="compositionally biased region" description="Low complexity" evidence="1">
    <location>
        <begin position="286"/>
        <end position="297"/>
    </location>
</feature>
<dbReference type="GO" id="GO:0016477">
    <property type="term" value="P:cell migration"/>
    <property type="evidence" value="ECO:0007669"/>
    <property type="project" value="TreeGrafter"/>
</dbReference>
<gene>
    <name evidence="3" type="ORF">GSLYS_00005669001</name>
</gene>
<dbReference type="SMART" id="SM01139">
    <property type="entry name" value="Drf_FH3"/>
    <property type="match status" value="1"/>
</dbReference>
<dbReference type="Pfam" id="PF06367">
    <property type="entry name" value="Drf_FH3"/>
    <property type="match status" value="1"/>
</dbReference>
<accession>A0AAV2HCC8</accession>
<feature type="compositionally biased region" description="Polar residues" evidence="1">
    <location>
        <begin position="240"/>
        <end position="260"/>
    </location>
</feature>
<organism evidence="3 4">
    <name type="scientific">Lymnaea stagnalis</name>
    <name type="common">Great pond snail</name>
    <name type="synonym">Helix stagnalis</name>
    <dbReference type="NCBI Taxonomy" id="6523"/>
    <lineage>
        <taxon>Eukaryota</taxon>
        <taxon>Metazoa</taxon>
        <taxon>Spiralia</taxon>
        <taxon>Lophotrochozoa</taxon>
        <taxon>Mollusca</taxon>
        <taxon>Gastropoda</taxon>
        <taxon>Heterobranchia</taxon>
        <taxon>Euthyneura</taxon>
        <taxon>Panpulmonata</taxon>
        <taxon>Hygrophila</taxon>
        <taxon>Lymnaeoidea</taxon>
        <taxon>Lymnaeidae</taxon>
        <taxon>Lymnaea</taxon>
    </lineage>
</organism>
<evidence type="ECO:0000313" key="3">
    <source>
        <dbReference type="EMBL" id="CAL1531574.1"/>
    </source>
</evidence>
<proteinExistence type="predicted"/>
<dbReference type="GO" id="GO:0051015">
    <property type="term" value="F:actin filament binding"/>
    <property type="evidence" value="ECO:0007669"/>
    <property type="project" value="TreeGrafter"/>
</dbReference>
<comment type="caution">
    <text evidence="3">The sequence shown here is derived from an EMBL/GenBank/DDBJ whole genome shotgun (WGS) entry which is preliminary data.</text>
</comment>
<feature type="compositionally biased region" description="Basic and acidic residues" evidence="1">
    <location>
        <begin position="266"/>
        <end position="276"/>
    </location>
</feature>
<name>A0AAV2HCC8_LYMST</name>
<feature type="region of interest" description="Disordered" evidence="1">
    <location>
        <begin position="214"/>
        <end position="385"/>
    </location>
</feature>
<dbReference type="GO" id="GO:0005829">
    <property type="term" value="C:cytosol"/>
    <property type="evidence" value="ECO:0007669"/>
    <property type="project" value="TreeGrafter"/>
</dbReference>
<feature type="domain" description="Formin FH3" evidence="2">
    <location>
        <begin position="38"/>
        <end position="414"/>
    </location>
</feature>
<dbReference type="GO" id="GO:0030866">
    <property type="term" value="P:cortical actin cytoskeleton organization"/>
    <property type="evidence" value="ECO:0007669"/>
    <property type="project" value="TreeGrafter"/>
</dbReference>
<feature type="compositionally biased region" description="Basic and acidic residues" evidence="1">
    <location>
        <begin position="326"/>
        <end position="353"/>
    </location>
</feature>
<dbReference type="EMBL" id="CAXITT010000093">
    <property type="protein sequence ID" value="CAL1531574.1"/>
    <property type="molecule type" value="Genomic_DNA"/>
</dbReference>
<dbReference type="InterPro" id="IPR010472">
    <property type="entry name" value="FH3_dom"/>
</dbReference>
<dbReference type="Gene3D" id="1.25.10.10">
    <property type="entry name" value="Leucine-rich Repeat Variant"/>
    <property type="match status" value="1"/>
</dbReference>
<feature type="compositionally biased region" description="Polar residues" evidence="1">
    <location>
        <begin position="219"/>
        <end position="230"/>
    </location>
</feature>
<evidence type="ECO:0000259" key="2">
    <source>
        <dbReference type="SMART" id="SM01139"/>
    </source>
</evidence>
<protein>
    <recommendedName>
        <fullName evidence="2">Formin FH3 domain-containing protein</fullName>
    </recommendedName>
</protein>
<dbReference type="SUPFAM" id="SSF48371">
    <property type="entry name" value="ARM repeat"/>
    <property type="match status" value="1"/>
</dbReference>
<dbReference type="Proteomes" id="UP001497497">
    <property type="component" value="Unassembled WGS sequence"/>
</dbReference>
<dbReference type="GO" id="GO:0008360">
    <property type="term" value="P:regulation of cell shape"/>
    <property type="evidence" value="ECO:0007669"/>
    <property type="project" value="TreeGrafter"/>
</dbReference>
<evidence type="ECO:0000313" key="4">
    <source>
        <dbReference type="Proteomes" id="UP001497497"/>
    </source>
</evidence>
<dbReference type="InterPro" id="IPR011989">
    <property type="entry name" value="ARM-like"/>
</dbReference>
<evidence type="ECO:0000256" key="1">
    <source>
        <dbReference type="SAM" id="MobiDB-lite"/>
    </source>
</evidence>